<proteinExistence type="predicted"/>
<evidence type="ECO:0000313" key="2">
    <source>
        <dbReference type="Proteomes" id="UP001379533"/>
    </source>
</evidence>
<gene>
    <name evidence="1" type="ORF">LZC95_28775</name>
</gene>
<name>A0ABZ2JZD2_9BACT</name>
<dbReference type="SUPFAM" id="SSF64484">
    <property type="entry name" value="beta and beta-prime subunits of DNA dependent RNA-polymerase"/>
    <property type="match status" value="1"/>
</dbReference>
<dbReference type="EMBL" id="CP089982">
    <property type="protein sequence ID" value="WXA90443.1"/>
    <property type="molecule type" value="Genomic_DNA"/>
</dbReference>
<dbReference type="Proteomes" id="UP001379533">
    <property type="component" value="Chromosome"/>
</dbReference>
<keyword evidence="2" id="KW-1185">Reference proteome</keyword>
<dbReference type="RefSeq" id="WP_394841057.1">
    <property type="nucleotide sequence ID" value="NZ_CP089982.1"/>
</dbReference>
<accession>A0ABZ2JZD2</accession>
<reference evidence="1 2" key="1">
    <citation type="submission" date="2021-12" db="EMBL/GenBank/DDBJ databases">
        <title>Discovery of the Pendulisporaceae a myxobacterial family with distinct sporulation behavior and unique specialized metabolism.</title>
        <authorList>
            <person name="Garcia R."/>
            <person name="Popoff A."/>
            <person name="Bader C.D."/>
            <person name="Loehr J."/>
            <person name="Walesch S."/>
            <person name="Walt C."/>
            <person name="Boldt J."/>
            <person name="Bunk B."/>
            <person name="Haeckl F.J.F.P.J."/>
            <person name="Gunesch A.P."/>
            <person name="Birkelbach J."/>
            <person name="Nuebel U."/>
            <person name="Pietschmann T."/>
            <person name="Bach T."/>
            <person name="Mueller R."/>
        </authorList>
    </citation>
    <scope>NUCLEOTIDE SEQUENCE [LARGE SCALE GENOMIC DNA]</scope>
    <source>
        <strain evidence="1 2">MSr12523</strain>
    </source>
</reference>
<evidence type="ECO:0000313" key="1">
    <source>
        <dbReference type="EMBL" id="WXA90443.1"/>
    </source>
</evidence>
<protein>
    <submittedName>
        <fullName evidence="1">Uncharacterized protein</fullName>
    </submittedName>
</protein>
<sequence>MLSPIDQDALPSYAPGVVSNMATYTTADLRPAAGGLFDEGIFGQPNGSDGESNDDVLVCGPRTTRFGRITLAEPVPHPLVHGVLLLTVPVLPADLRRVALQRGQLVLGDLNRLYLEVLRYNARIVRLRKLGIPDALDMIALIRKELARAVAALMKNERLEDPVRDESGRVLTSLSGSLKPSVAEALGMLDECAIHGAMLGGPLPMPVHRIVATLIAMALEVRSKNGTILRLH</sequence>
<organism evidence="1 2">
    <name type="scientific">Pendulispora brunnea</name>
    <dbReference type="NCBI Taxonomy" id="2905690"/>
    <lineage>
        <taxon>Bacteria</taxon>
        <taxon>Pseudomonadati</taxon>
        <taxon>Myxococcota</taxon>
        <taxon>Myxococcia</taxon>
        <taxon>Myxococcales</taxon>
        <taxon>Sorangiineae</taxon>
        <taxon>Pendulisporaceae</taxon>
        <taxon>Pendulispora</taxon>
    </lineage>
</organism>